<feature type="chain" id="PRO_5041971884" description="Secreted protein" evidence="1">
    <location>
        <begin position="25"/>
        <end position="75"/>
    </location>
</feature>
<sequence length="75" mass="8800">MRPNPPPWFLFTVLFHIFQQGRHAIPGHQLADVLFSSTTERSSFLATNSYHAWQSKVYPFHLTHSRMPPQVDQYC</sequence>
<name>A0AAD7HWP6_9AGAR</name>
<proteinExistence type="predicted"/>
<dbReference type="EMBL" id="JARJLG010000194">
    <property type="protein sequence ID" value="KAJ7729992.1"/>
    <property type="molecule type" value="Genomic_DNA"/>
</dbReference>
<comment type="caution">
    <text evidence="2">The sequence shown here is derived from an EMBL/GenBank/DDBJ whole genome shotgun (WGS) entry which is preliminary data.</text>
</comment>
<evidence type="ECO:0008006" key="4">
    <source>
        <dbReference type="Google" id="ProtNLM"/>
    </source>
</evidence>
<evidence type="ECO:0000313" key="3">
    <source>
        <dbReference type="Proteomes" id="UP001215280"/>
    </source>
</evidence>
<gene>
    <name evidence="2" type="ORF">DFH07DRAFT_849400</name>
</gene>
<dbReference type="Proteomes" id="UP001215280">
    <property type="component" value="Unassembled WGS sequence"/>
</dbReference>
<accession>A0AAD7HWP6</accession>
<reference evidence="2" key="1">
    <citation type="submission" date="2023-03" db="EMBL/GenBank/DDBJ databases">
        <title>Massive genome expansion in bonnet fungi (Mycena s.s.) driven by repeated elements and novel gene families across ecological guilds.</title>
        <authorList>
            <consortium name="Lawrence Berkeley National Laboratory"/>
            <person name="Harder C.B."/>
            <person name="Miyauchi S."/>
            <person name="Viragh M."/>
            <person name="Kuo A."/>
            <person name="Thoen E."/>
            <person name="Andreopoulos B."/>
            <person name="Lu D."/>
            <person name="Skrede I."/>
            <person name="Drula E."/>
            <person name="Henrissat B."/>
            <person name="Morin E."/>
            <person name="Kohler A."/>
            <person name="Barry K."/>
            <person name="LaButti K."/>
            <person name="Morin E."/>
            <person name="Salamov A."/>
            <person name="Lipzen A."/>
            <person name="Mereny Z."/>
            <person name="Hegedus B."/>
            <person name="Baldrian P."/>
            <person name="Stursova M."/>
            <person name="Weitz H."/>
            <person name="Taylor A."/>
            <person name="Grigoriev I.V."/>
            <person name="Nagy L.G."/>
            <person name="Martin F."/>
            <person name="Kauserud H."/>
        </authorList>
    </citation>
    <scope>NUCLEOTIDE SEQUENCE</scope>
    <source>
        <strain evidence="2">CBHHK188m</strain>
    </source>
</reference>
<protein>
    <recommendedName>
        <fullName evidence="4">Secreted protein</fullName>
    </recommendedName>
</protein>
<evidence type="ECO:0000313" key="2">
    <source>
        <dbReference type="EMBL" id="KAJ7729992.1"/>
    </source>
</evidence>
<keyword evidence="1" id="KW-0732">Signal</keyword>
<organism evidence="2 3">
    <name type="scientific">Mycena maculata</name>
    <dbReference type="NCBI Taxonomy" id="230809"/>
    <lineage>
        <taxon>Eukaryota</taxon>
        <taxon>Fungi</taxon>
        <taxon>Dikarya</taxon>
        <taxon>Basidiomycota</taxon>
        <taxon>Agaricomycotina</taxon>
        <taxon>Agaricomycetes</taxon>
        <taxon>Agaricomycetidae</taxon>
        <taxon>Agaricales</taxon>
        <taxon>Marasmiineae</taxon>
        <taxon>Mycenaceae</taxon>
        <taxon>Mycena</taxon>
    </lineage>
</organism>
<feature type="signal peptide" evidence="1">
    <location>
        <begin position="1"/>
        <end position="24"/>
    </location>
</feature>
<keyword evidence="3" id="KW-1185">Reference proteome</keyword>
<dbReference type="AlphaFoldDB" id="A0AAD7HWP6"/>
<evidence type="ECO:0000256" key="1">
    <source>
        <dbReference type="SAM" id="SignalP"/>
    </source>
</evidence>